<evidence type="ECO:0000256" key="1">
    <source>
        <dbReference type="ARBA" id="ARBA00004071"/>
    </source>
</evidence>
<evidence type="ECO:0000256" key="10">
    <source>
        <dbReference type="PIRNR" id="PIRNR001092"/>
    </source>
</evidence>
<dbReference type="Pfam" id="PF01120">
    <property type="entry name" value="Alpha_L_fucos"/>
    <property type="match status" value="1"/>
</dbReference>
<dbReference type="InterPro" id="IPR000933">
    <property type="entry name" value="Glyco_hydro_29"/>
</dbReference>
<dbReference type="PIRSF" id="PIRSF001092">
    <property type="entry name" value="Alpha-L-fucosidase"/>
    <property type="match status" value="1"/>
</dbReference>
<dbReference type="EnsemblMetazoa" id="XM_022788231">
    <property type="protein sequence ID" value="XP_022643966"/>
    <property type="gene ID" value="LOC111243125"/>
</dbReference>
<evidence type="ECO:0000256" key="7">
    <source>
        <dbReference type="ARBA" id="ARBA00023295"/>
    </source>
</evidence>
<dbReference type="SUPFAM" id="SSF51445">
    <property type="entry name" value="(Trans)glycosidases"/>
    <property type="match status" value="1"/>
</dbReference>
<evidence type="ECO:0000259" key="12">
    <source>
        <dbReference type="Pfam" id="PF01120"/>
    </source>
</evidence>
<dbReference type="GO" id="GO:0005764">
    <property type="term" value="C:lysosome"/>
    <property type="evidence" value="ECO:0007669"/>
    <property type="project" value="TreeGrafter"/>
</dbReference>
<feature type="domain" description="Alpha-L-fucosidase C-terminal" evidence="13">
    <location>
        <begin position="388"/>
        <end position="476"/>
    </location>
</feature>
<dbReference type="EnsemblMetazoa" id="XM_022788224">
    <property type="protein sequence ID" value="XP_022643959"/>
    <property type="gene ID" value="LOC111243125"/>
</dbReference>
<evidence type="ECO:0000256" key="2">
    <source>
        <dbReference type="ARBA" id="ARBA00007951"/>
    </source>
</evidence>
<dbReference type="EC" id="3.2.1.51" evidence="3"/>
<dbReference type="RefSeq" id="XP_022643960.1">
    <property type="nucleotide sequence ID" value="XM_022788225.1"/>
</dbReference>
<dbReference type="GO" id="GO:0016139">
    <property type="term" value="P:glycoside catabolic process"/>
    <property type="evidence" value="ECO:0007669"/>
    <property type="project" value="TreeGrafter"/>
</dbReference>
<organism evidence="14 15">
    <name type="scientific">Varroa destructor</name>
    <name type="common">Honeybee mite</name>
    <dbReference type="NCBI Taxonomy" id="109461"/>
    <lineage>
        <taxon>Eukaryota</taxon>
        <taxon>Metazoa</taxon>
        <taxon>Ecdysozoa</taxon>
        <taxon>Arthropoda</taxon>
        <taxon>Chelicerata</taxon>
        <taxon>Arachnida</taxon>
        <taxon>Acari</taxon>
        <taxon>Parasitiformes</taxon>
        <taxon>Mesostigmata</taxon>
        <taxon>Gamasina</taxon>
        <taxon>Dermanyssoidea</taxon>
        <taxon>Varroidae</taxon>
        <taxon>Varroa</taxon>
    </lineage>
</organism>
<dbReference type="PRINTS" id="PR00741">
    <property type="entry name" value="GLHYDRLASE29"/>
</dbReference>
<dbReference type="InParanoid" id="A0A7M7IXK0"/>
<evidence type="ECO:0000313" key="14">
    <source>
        <dbReference type="EnsemblMetazoa" id="XP_022643968"/>
    </source>
</evidence>
<dbReference type="InterPro" id="IPR057739">
    <property type="entry name" value="Glyco_hydro_29_N"/>
</dbReference>
<evidence type="ECO:0000256" key="9">
    <source>
        <dbReference type="ARBA" id="ARBA00081661"/>
    </source>
</evidence>
<dbReference type="GO" id="GO:0006004">
    <property type="term" value="P:fucose metabolic process"/>
    <property type="evidence" value="ECO:0007669"/>
    <property type="project" value="InterPro"/>
</dbReference>
<dbReference type="EnsemblMetazoa" id="XM_022788230">
    <property type="protein sequence ID" value="XP_022643965"/>
    <property type="gene ID" value="LOC111243125"/>
</dbReference>
<dbReference type="RefSeq" id="XP_022643958.1">
    <property type="nucleotide sequence ID" value="XM_022788223.1"/>
</dbReference>
<dbReference type="PANTHER" id="PTHR10030:SF37">
    <property type="entry name" value="ALPHA-L-FUCOSIDASE-RELATED"/>
    <property type="match status" value="1"/>
</dbReference>
<dbReference type="Gene3D" id="2.60.40.1180">
    <property type="entry name" value="Golgi alpha-mannosidase II"/>
    <property type="match status" value="1"/>
</dbReference>
<keyword evidence="5 10" id="KW-0378">Hydrolase</keyword>
<evidence type="ECO:0000256" key="11">
    <source>
        <dbReference type="SAM" id="SignalP"/>
    </source>
</evidence>
<dbReference type="EnsemblMetazoa" id="XM_022788229">
    <property type="protein sequence ID" value="XP_022643964"/>
    <property type="gene ID" value="LOC111243125"/>
</dbReference>
<dbReference type="Pfam" id="PF16757">
    <property type="entry name" value="Fucosidase_C"/>
    <property type="match status" value="1"/>
</dbReference>
<dbReference type="PANTHER" id="PTHR10030">
    <property type="entry name" value="ALPHA-L-FUCOSIDASE"/>
    <property type="match status" value="1"/>
</dbReference>
<evidence type="ECO:0000256" key="4">
    <source>
        <dbReference type="ARBA" id="ARBA00022729"/>
    </source>
</evidence>
<evidence type="ECO:0000256" key="6">
    <source>
        <dbReference type="ARBA" id="ARBA00023180"/>
    </source>
</evidence>
<dbReference type="EnsemblMetazoa" id="XM_022788223">
    <property type="protein sequence ID" value="XP_022643958"/>
    <property type="gene ID" value="LOC111243125"/>
</dbReference>
<accession>A0A7M7IXK0</accession>
<comment type="function">
    <text evidence="1">Alpha-L-fucosidase is responsible for hydrolyzing the alpha-1,6-linked fucose joined to the reducing-end N-acetylglucosamine of the carbohydrate moieties of glycoproteins.</text>
</comment>
<evidence type="ECO:0000256" key="5">
    <source>
        <dbReference type="ARBA" id="ARBA00022801"/>
    </source>
</evidence>
<proteinExistence type="inferred from homology"/>
<keyword evidence="7 10" id="KW-0326">Glycosidase</keyword>
<dbReference type="InterPro" id="IPR013780">
    <property type="entry name" value="Glyco_hydro_b"/>
</dbReference>
<dbReference type="EnsemblMetazoa" id="XM_022788227">
    <property type="protein sequence ID" value="XP_022643962"/>
    <property type="gene ID" value="LOC111243125"/>
</dbReference>
<protein>
    <recommendedName>
        <fullName evidence="8">Putative alpha-L-fucosidase</fullName>
        <ecNumber evidence="3">3.2.1.51</ecNumber>
    </recommendedName>
    <alternativeName>
        <fullName evidence="9">Alpha-L-fucoside fucohydrolase</fullName>
    </alternativeName>
</protein>
<dbReference type="InterPro" id="IPR016286">
    <property type="entry name" value="FUC_metazoa-typ"/>
</dbReference>
<dbReference type="Proteomes" id="UP000594260">
    <property type="component" value="Unplaced"/>
</dbReference>
<dbReference type="RefSeq" id="XP_022643966.1">
    <property type="nucleotide sequence ID" value="XM_022788231.1"/>
</dbReference>
<evidence type="ECO:0000256" key="3">
    <source>
        <dbReference type="ARBA" id="ARBA00012662"/>
    </source>
</evidence>
<evidence type="ECO:0000313" key="15">
    <source>
        <dbReference type="Proteomes" id="UP000594260"/>
    </source>
</evidence>
<dbReference type="RefSeq" id="XP_022643964.1">
    <property type="nucleotide sequence ID" value="XM_022788229.1"/>
</dbReference>
<dbReference type="RefSeq" id="XP_022643959.1">
    <property type="nucleotide sequence ID" value="XM_022788224.1"/>
</dbReference>
<evidence type="ECO:0000259" key="13">
    <source>
        <dbReference type="Pfam" id="PF16757"/>
    </source>
</evidence>
<feature type="chain" id="PRO_5033913515" description="Putative alpha-L-fucosidase" evidence="11">
    <location>
        <begin position="38"/>
        <end position="479"/>
    </location>
</feature>
<dbReference type="RefSeq" id="XP_022643962.1">
    <property type="nucleotide sequence ID" value="XM_022788227.1"/>
</dbReference>
<dbReference type="OrthoDB" id="6039950at2759"/>
<dbReference type="KEGG" id="vde:111243125"/>
<dbReference type="RefSeq" id="XP_022643968.1">
    <property type="nucleotide sequence ID" value="XM_022788233.1"/>
</dbReference>
<dbReference type="RefSeq" id="XP_022643963.1">
    <property type="nucleotide sequence ID" value="XM_022788228.1"/>
</dbReference>
<sequence>MICQRSHSPSGPWCKAICAGWLLRVALTGLCVTSVSAWPFENDGRYLPDWGSLDTRPTPTWYDQAKIGIFVHWGVFSVPSYVSEWFWWDWQGVPNKDIVNFMAKNYPPGWTYADFARSFRAEFFNASQWADLFRRAGARYVVLTSKHHEGYTLWPSATSFNWNSRDVGPNKDLVGELAKAIRASGDLRFGLYHSLFEWFNPLYLRDKANLFSTQNFVKAKVGPELIDIVNTYKPDVIWSDGDWEATPEYWNSTHFLAWLYNDSPVKHTVLVNDRWGIGTGGKHGDFYNYADRYNPGELKYHKWENAMTLDKSSWGYRRNMSSDDVYSLHELLIVMAETISCNGNLLINVGPRADGIIDPIFEERLLQLGQWLHSNGEAIYESRPWTVQHDRLNANVWYTSKYPMTVYAIVLALPTNDEVQLGALTSLSLGTNSVMTRLGDKQVLEYTANAQGVIIKVPPPLLRSLLPTSAFVIKIELRL</sequence>
<dbReference type="GO" id="GO:0004560">
    <property type="term" value="F:alpha-L-fucosidase activity"/>
    <property type="evidence" value="ECO:0007669"/>
    <property type="project" value="UniProtKB-EC"/>
</dbReference>
<dbReference type="OMA" id="GKIDIMW"/>
<dbReference type="EnsemblMetazoa" id="XM_022788225">
    <property type="protein sequence ID" value="XP_022643960"/>
    <property type="gene ID" value="LOC111243125"/>
</dbReference>
<name>A0A7M7IXK0_VARDE</name>
<feature type="domain" description="Glycoside hydrolase family 29 N-terminal" evidence="12">
    <location>
        <begin position="42"/>
        <end position="377"/>
    </location>
</feature>
<keyword evidence="4 11" id="KW-0732">Signal</keyword>
<dbReference type="EnsemblMetazoa" id="XM_022788228">
    <property type="protein sequence ID" value="XP_022643963"/>
    <property type="gene ID" value="LOC111243125"/>
</dbReference>
<dbReference type="GeneID" id="111243125"/>
<dbReference type="InterPro" id="IPR017853">
    <property type="entry name" value="GH"/>
</dbReference>
<feature type="signal peptide" evidence="11">
    <location>
        <begin position="1"/>
        <end position="37"/>
    </location>
</feature>
<keyword evidence="15" id="KW-1185">Reference proteome</keyword>
<dbReference type="Gene3D" id="3.20.20.80">
    <property type="entry name" value="Glycosidases"/>
    <property type="match status" value="1"/>
</dbReference>
<dbReference type="SMART" id="SM00812">
    <property type="entry name" value="Alpha_L_fucos"/>
    <property type="match status" value="1"/>
</dbReference>
<keyword evidence="6" id="KW-0325">Glycoprotein</keyword>
<dbReference type="InterPro" id="IPR031919">
    <property type="entry name" value="Fucosidase_C"/>
</dbReference>
<dbReference type="EnsemblMetazoa" id="XM_022788233">
    <property type="protein sequence ID" value="XP_022643968"/>
    <property type="gene ID" value="LOC111243125"/>
</dbReference>
<reference evidence="14" key="1">
    <citation type="submission" date="2021-01" db="UniProtKB">
        <authorList>
            <consortium name="EnsemblMetazoa"/>
        </authorList>
    </citation>
    <scope>IDENTIFICATION</scope>
</reference>
<comment type="similarity">
    <text evidence="2 10">Belongs to the glycosyl hydrolase 29 family.</text>
</comment>
<dbReference type="FunCoup" id="A0A7M7IXK0">
    <property type="interactions" value="121"/>
</dbReference>
<dbReference type="FunFam" id="3.20.20.80:FF:000027">
    <property type="entry name" value="Alpha-L-fucosidase"/>
    <property type="match status" value="1"/>
</dbReference>
<dbReference type="RefSeq" id="XP_022643965.1">
    <property type="nucleotide sequence ID" value="XM_022788230.1"/>
</dbReference>
<evidence type="ECO:0000256" key="8">
    <source>
        <dbReference type="ARBA" id="ARBA00074133"/>
    </source>
</evidence>
<dbReference type="AlphaFoldDB" id="A0A7M7IXK0"/>